<evidence type="ECO:0000313" key="3">
    <source>
        <dbReference type="EMBL" id="MWB97815.1"/>
    </source>
</evidence>
<dbReference type="RefSeq" id="WP_160423163.1">
    <property type="nucleotide sequence ID" value="NZ_WSTA01000013.1"/>
</dbReference>
<keyword evidence="3" id="KW-0808">Transferase</keyword>
<evidence type="ECO:0000256" key="1">
    <source>
        <dbReference type="SAM" id="MobiDB-lite"/>
    </source>
</evidence>
<dbReference type="Pfam" id="PF00583">
    <property type="entry name" value="Acetyltransf_1"/>
    <property type="match status" value="1"/>
</dbReference>
<comment type="caution">
    <text evidence="3">The sequence shown here is derived from an EMBL/GenBank/DDBJ whole genome shotgun (WGS) entry which is preliminary data.</text>
</comment>
<protein>
    <submittedName>
        <fullName evidence="3">GNAT family N-acetyltransferase</fullName>
    </submittedName>
</protein>
<dbReference type="SUPFAM" id="SSF55729">
    <property type="entry name" value="Acyl-CoA N-acyltransferases (Nat)"/>
    <property type="match status" value="1"/>
</dbReference>
<proteinExistence type="predicted"/>
<organism evidence="3 4">
    <name type="scientific">Agromyces seonyuensis</name>
    <dbReference type="NCBI Taxonomy" id="2662446"/>
    <lineage>
        <taxon>Bacteria</taxon>
        <taxon>Bacillati</taxon>
        <taxon>Actinomycetota</taxon>
        <taxon>Actinomycetes</taxon>
        <taxon>Micrococcales</taxon>
        <taxon>Microbacteriaceae</taxon>
        <taxon>Agromyces</taxon>
    </lineage>
</organism>
<feature type="domain" description="N-acetyltransferase" evidence="2">
    <location>
        <begin position="3"/>
        <end position="155"/>
    </location>
</feature>
<evidence type="ECO:0000259" key="2">
    <source>
        <dbReference type="PROSITE" id="PS51186"/>
    </source>
</evidence>
<accession>A0A6I4NZF6</accession>
<gene>
    <name evidence="3" type="ORF">GB864_04515</name>
</gene>
<feature type="region of interest" description="Disordered" evidence="1">
    <location>
        <begin position="21"/>
        <end position="59"/>
    </location>
</feature>
<keyword evidence="4" id="KW-1185">Reference proteome</keyword>
<dbReference type="InterPro" id="IPR016181">
    <property type="entry name" value="Acyl_CoA_acyltransferase"/>
</dbReference>
<dbReference type="Proteomes" id="UP000438182">
    <property type="component" value="Unassembled WGS sequence"/>
</dbReference>
<evidence type="ECO:0000313" key="4">
    <source>
        <dbReference type="Proteomes" id="UP000438182"/>
    </source>
</evidence>
<name>A0A6I4NZF6_9MICO</name>
<dbReference type="PROSITE" id="PS51186">
    <property type="entry name" value="GNAT"/>
    <property type="match status" value="1"/>
</dbReference>
<sequence>MDASLSPMPPDELGPWLAEQQREYAASRQRAGEDAETAARTAAESTAQHFPDGRPGPGHEVFHVVADGHPVGVLWLGPHPHGVRGVTWVYDVEIFAADRGRGLGRAAMLLAEERIRASGGHGIALNVFGDNAVARALYGSLGFEPTAINLHKALD</sequence>
<dbReference type="CDD" id="cd04301">
    <property type="entry name" value="NAT_SF"/>
    <property type="match status" value="1"/>
</dbReference>
<dbReference type="EMBL" id="WSTA01000013">
    <property type="protein sequence ID" value="MWB97815.1"/>
    <property type="molecule type" value="Genomic_DNA"/>
</dbReference>
<dbReference type="Gene3D" id="3.40.630.30">
    <property type="match status" value="1"/>
</dbReference>
<feature type="compositionally biased region" description="Low complexity" evidence="1">
    <location>
        <begin position="38"/>
        <end position="47"/>
    </location>
</feature>
<dbReference type="InterPro" id="IPR000182">
    <property type="entry name" value="GNAT_dom"/>
</dbReference>
<dbReference type="AlphaFoldDB" id="A0A6I4NZF6"/>
<reference evidence="3 4" key="1">
    <citation type="submission" date="2019-12" db="EMBL/GenBank/DDBJ databases">
        <authorList>
            <person name="Kim Y.S."/>
        </authorList>
    </citation>
    <scope>NUCLEOTIDE SEQUENCE [LARGE SCALE GENOMIC DNA]</scope>
    <source>
        <strain evidence="3 4">MMS17-SY077</strain>
    </source>
</reference>
<dbReference type="GO" id="GO:0016747">
    <property type="term" value="F:acyltransferase activity, transferring groups other than amino-acyl groups"/>
    <property type="evidence" value="ECO:0007669"/>
    <property type="project" value="InterPro"/>
</dbReference>